<feature type="transmembrane region" description="Helical" evidence="1">
    <location>
        <begin position="123"/>
        <end position="140"/>
    </location>
</feature>
<feature type="transmembrane region" description="Helical" evidence="1">
    <location>
        <begin position="147"/>
        <end position="169"/>
    </location>
</feature>
<evidence type="ECO:0000256" key="1">
    <source>
        <dbReference type="SAM" id="Phobius"/>
    </source>
</evidence>
<feature type="domain" description="DUF1468" evidence="2">
    <location>
        <begin position="15"/>
        <end position="170"/>
    </location>
</feature>
<dbReference type="RefSeq" id="WP_281466067.1">
    <property type="nucleotide sequence ID" value="NZ_CP124535.1"/>
</dbReference>
<dbReference type="Pfam" id="PF07331">
    <property type="entry name" value="TctB"/>
    <property type="match status" value="1"/>
</dbReference>
<feature type="transmembrane region" description="Helical" evidence="1">
    <location>
        <begin position="12"/>
        <end position="28"/>
    </location>
</feature>
<reference evidence="3 4" key="1">
    <citation type="submission" date="2023-04" db="EMBL/GenBank/DDBJ databases">
        <title>YMD61, complete Genome.</title>
        <authorList>
            <person name="Zhang J."/>
        </authorList>
    </citation>
    <scope>NUCLEOTIDE SEQUENCE [LARGE SCALE GENOMIC DNA]</scope>
    <source>
        <strain evidence="3 4">YMD61</strain>
    </source>
</reference>
<accession>A0ABY8Q5C8</accession>
<dbReference type="EMBL" id="CP124535">
    <property type="protein sequence ID" value="WGV16078.1"/>
    <property type="molecule type" value="Genomic_DNA"/>
</dbReference>
<keyword evidence="1" id="KW-0812">Transmembrane</keyword>
<name>A0ABY8Q5C8_9RHOB</name>
<proteinExistence type="predicted"/>
<keyword evidence="1" id="KW-0472">Membrane</keyword>
<gene>
    <name evidence="3" type="ORF">QF092_17795</name>
</gene>
<feature type="transmembrane region" description="Helical" evidence="1">
    <location>
        <begin position="48"/>
        <end position="69"/>
    </location>
</feature>
<evidence type="ECO:0000259" key="2">
    <source>
        <dbReference type="Pfam" id="PF07331"/>
    </source>
</evidence>
<dbReference type="InterPro" id="IPR009936">
    <property type="entry name" value="DUF1468"/>
</dbReference>
<keyword evidence="1" id="KW-1133">Transmembrane helix</keyword>
<feature type="transmembrane region" description="Helical" evidence="1">
    <location>
        <begin position="101"/>
        <end position="117"/>
    </location>
</feature>
<keyword evidence="4" id="KW-1185">Reference proteome</keyword>
<evidence type="ECO:0000313" key="4">
    <source>
        <dbReference type="Proteomes" id="UP001230978"/>
    </source>
</evidence>
<organism evidence="3 4">
    <name type="scientific">Fuscovulum ytuae</name>
    <dbReference type="NCBI Taxonomy" id="3042299"/>
    <lineage>
        <taxon>Bacteria</taxon>
        <taxon>Pseudomonadati</taxon>
        <taxon>Pseudomonadota</taxon>
        <taxon>Alphaproteobacteria</taxon>
        <taxon>Rhodobacterales</taxon>
        <taxon>Paracoccaceae</taxon>
        <taxon>Fuscovulum</taxon>
    </lineage>
</organism>
<evidence type="ECO:0000313" key="3">
    <source>
        <dbReference type="EMBL" id="WGV16078.1"/>
    </source>
</evidence>
<protein>
    <submittedName>
        <fullName evidence="3">Tripartite tricarboxylate transporter TctB family protein</fullName>
    </submittedName>
</protein>
<dbReference type="Proteomes" id="UP001230978">
    <property type="component" value="Chromosome"/>
</dbReference>
<sequence length="179" mass="19158">MQSSAPRFRIPRDVWIGLAAFALGAWYWRAAGDIPISPLDGVVNATVFPHMLGIAMMLFSVLLVLRALLVEVMYLRAARRATAAAADRPPQDGQVFTPRQHLKAAGIVAIGIAYLVILPTLGYIPSVILLMLAVSVYIGARAGAYTAGVAVVIAVIFYLLFVQLLGIPLPAGFWPGLFG</sequence>